<comment type="caution">
    <text evidence="1">The sequence shown here is derived from an EMBL/GenBank/DDBJ whole genome shotgun (WGS) entry which is preliminary data.</text>
</comment>
<dbReference type="EMBL" id="JAROCY010000023">
    <property type="protein sequence ID" value="MDF8335266.1"/>
    <property type="molecule type" value="Genomic_DNA"/>
</dbReference>
<organism evidence="1 2">
    <name type="scientific">Novosphingobium cyanobacteriorum</name>
    <dbReference type="NCBI Taxonomy" id="3024215"/>
    <lineage>
        <taxon>Bacteria</taxon>
        <taxon>Pseudomonadati</taxon>
        <taxon>Pseudomonadota</taxon>
        <taxon>Alphaproteobacteria</taxon>
        <taxon>Sphingomonadales</taxon>
        <taxon>Sphingomonadaceae</taxon>
        <taxon>Novosphingobium</taxon>
    </lineage>
</organism>
<sequence>MARNNPAPAAETKAPDFIAWHVANRGDKAFWTKVGAAWFHRDRKGVSLQLEVVPINGRIVLRTPLDDEAKEQPGA</sequence>
<dbReference type="RefSeq" id="WP_277280204.1">
    <property type="nucleotide sequence ID" value="NZ_JAROCY010000023.1"/>
</dbReference>
<gene>
    <name evidence="1" type="ORF">POM99_18840</name>
</gene>
<evidence type="ECO:0000313" key="1">
    <source>
        <dbReference type="EMBL" id="MDF8335266.1"/>
    </source>
</evidence>
<proteinExistence type="predicted"/>
<keyword evidence="2" id="KW-1185">Reference proteome</keyword>
<evidence type="ECO:0000313" key="2">
    <source>
        <dbReference type="Proteomes" id="UP001222770"/>
    </source>
</evidence>
<reference evidence="1 2" key="1">
    <citation type="submission" date="2023-03" db="EMBL/GenBank/DDBJ databases">
        <title>Novosphingobium cyanobacteriorum sp. nov., isolated from a eutrophic reservoir during the Microcystis bloom period.</title>
        <authorList>
            <person name="Kang M."/>
            <person name="Le V."/>
            <person name="Ko S.-R."/>
            <person name="Lee S.-A."/>
            <person name="Ahn C.-Y."/>
        </authorList>
    </citation>
    <scope>NUCLEOTIDE SEQUENCE [LARGE SCALE GENOMIC DNA]</scope>
    <source>
        <strain evidence="1 2">HBC54</strain>
    </source>
</reference>
<name>A0ABT6CN81_9SPHN</name>
<protein>
    <submittedName>
        <fullName evidence="1">Uncharacterized protein</fullName>
    </submittedName>
</protein>
<dbReference type="Proteomes" id="UP001222770">
    <property type="component" value="Unassembled WGS sequence"/>
</dbReference>
<accession>A0ABT6CN81</accession>